<dbReference type="EMBL" id="VFOK01000001">
    <property type="protein sequence ID" value="TQL32354.1"/>
    <property type="molecule type" value="Genomic_DNA"/>
</dbReference>
<evidence type="ECO:0000256" key="1">
    <source>
        <dbReference type="ARBA" id="ARBA00005254"/>
    </source>
</evidence>
<dbReference type="GO" id="GO:0016853">
    <property type="term" value="F:isomerase activity"/>
    <property type="evidence" value="ECO:0007669"/>
    <property type="project" value="UniProtKB-KW"/>
</dbReference>
<dbReference type="PANTHER" id="PTHR43459">
    <property type="entry name" value="ENOYL-COA HYDRATASE"/>
    <property type="match status" value="1"/>
</dbReference>
<proteinExistence type="inferred from homology"/>
<dbReference type="InterPro" id="IPR029045">
    <property type="entry name" value="ClpP/crotonase-like_dom_sf"/>
</dbReference>
<reference evidence="2 3" key="1">
    <citation type="submission" date="2019-06" db="EMBL/GenBank/DDBJ databases">
        <title>Sequencing the genomes of 1000 actinobacteria strains.</title>
        <authorList>
            <person name="Klenk H.-P."/>
        </authorList>
    </citation>
    <scope>NUCLEOTIDE SEQUENCE [LARGE SCALE GENOMIC DNA]</scope>
    <source>
        <strain evidence="2 3">DSM 24617</strain>
    </source>
</reference>
<dbReference type="OrthoDB" id="8452484at2"/>
<keyword evidence="2" id="KW-0413">Isomerase</keyword>
<organism evidence="2 3">
    <name type="scientific">Barrientosiimonas humi</name>
    <dbReference type="NCBI Taxonomy" id="999931"/>
    <lineage>
        <taxon>Bacteria</taxon>
        <taxon>Bacillati</taxon>
        <taxon>Actinomycetota</taxon>
        <taxon>Actinomycetes</taxon>
        <taxon>Micrococcales</taxon>
        <taxon>Dermacoccaceae</taxon>
        <taxon>Barrientosiimonas</taxon>
    </lineage>
</organism>
<dbReference type="AlphaFoldDB" id="A0A542X985"/>
<gene>
    <name evidence="2" type="ORF">FB554_0478</name>
</gene>
<dbReference type="RefSeq" id="WP_142004468.1">
    <property type="nucleotide sequence ID" value="NZ_CAJTBP010000001.1"/>
</dbReference>
<dbReference type="PANTHER" id="PTHR43459:SF1">
    <property type="entry name" value="EG:BACN32G11.4 PROTEIN"/>
    <property type="match status" value="1"/>
</dbReference>
<name>A0A542X985_9MICO</name>
<dbReference type="InterPro" id="IPR014748">
    <property type="entry name" value="Enoyl-CoA_hydra_C"/>
</dbReference>
<protein>
    <submittedName>
        <fullName evidence="2">2-(1,2-epoxy-1,2-dihydrophenyl)acetyl-CoA isomerase</fullName>
    </submittedName>
</protein>
<comment type="similarity">
    <text evidence="1">Belongs to the enoyl-CoA hydratase/isomerase family.</text>
</comment>
<dbReference type="Pfam" id="PF00378">
    <property type="entry name" value="ECH_1"/>
    <property type="match status" value="1"/>
</dbReference>
<sequence length="266" mass="27543">MSESTQGPVVLELEGGVATVRLNRPEAMNSLDNATKDALLATLRSVAQDPEARVVVLTGTGRAFCVGQDLKEHVAGLRDGSGELGVTVREHYNPIVTLLATMDKPVVAALNGVAAGAGASLAFAADFRLLADTASFNLAFTGIALSCDTGSSWTLPRLVGVAKAKELLLLGGTICADEADRLGLATRVVPAEELPAATAELAGRLAAGPTIAYGSVRRAVGFAASHDLAESLENEGELMARTGATQDHRDAVEAFLAKEKPTFHGR</sequence>
<evidence type="ECO:0000313" key="3">
    <source>
        <dbReference type="Proteomes" id="UP000318336"/>
    </source>
</evidence>
<evidence type="ECO:0000313" key="2">
    <source>
        <dbReference type="EMBL" id="TQL32354.1"/>
    </source>
</evidence>
<comment type="caution">
    <text evidence="2">The sequence shown here is derived from an EMBL/GenBank/DDBJ whole genome shotgun (WGS) entry which is preliminary data.</text>
</comment>
<dbReference type="CDD" id="cd06558">
    <property type="entry name" value="crotonase-like"/>
    <property type="match status" value="1"/>
</dbReference>
<dbReference type="Gene3D" id="1.10.12.10">
    <property type="entry name" value="Lyase 2-enoyl-coa Hydratase, Chain A, domain 2"/>
    <property type="match status" value="1"/>
</dbReference>
<dbReference type="Proteomes" id="UP000318336">
    <property type="component" value="Unassembled WGS sequence"/>
</dbReference>
<dbReference type="SUPFAM" id="SSF52096">
    <property type="entry name" value="ClpP/crotonase"/>
    <property type="match status" value="1"/>
</dbReference>
<dbReference type="InterPro" id="IPR001753">
    <property type="entry name" value="Enoyl-CoA_hydra/iso"/>
</dbReference>
<dbReference type="Gene3D" id="3.90.226.10">
    <property type="entry name" value="2-enoyl-CoA Hydratase, Chain A, domain 1"/>
    <property type="match status" value="1"/>
</dbReference>
<accession>A0A542X985</accession>
<keyword evidence="3" id="KW-1185">Reference proteome</keyword>